<comment type="caution">
    <text evidence="1">The sequence shown here is derived from an EMBL/GenBank/DDBJ whole genome shotgun (WGS) entry which is preliminary data.</text>
</comment>
<name>A0A4R1F4X3_9GAMM</name>
<protein>
    <submittedName>
        <fullName evidence="1">Uncharacterized protein</fullName>
    </submittedName>
</protein>
<evidence type="ECO:0000313" key="2">
    <source>
        <dbReference type="Proteomes" id="UP000294887"/>
    </source>
</evidence>
<dbReference type="AlphaFoldDB" id="A0A4R1F4X3"/>
<reference evidence="1 2" key="1">
    <citation type="submission" date="2019-03" db="EMBL/GenBank/DDBJ databases">
        <title>Genomic Encyclopedia of Type Strains, Phase IV (KMG-IV): sequencing the most valuable type-strain genomes for metagenomic binning, comparative biology and taxonomic classification.</title>
        <authorList>
            <person name="Goeker M."/>
        </authorList>
    </citation>
    <scope>NUCLEOTIDE SEQUENCE [LARGE SCALE GENOMIC DNA]</scope>
    <source>
        <strain evidence="1 2">DSM 24830</strain>
    </source>
</reference>
<evidence type="ECO:0000313" key="1">
    <source>
        <dbReference type="EMBL" id="TCJ86798.1"/>
    </source>
</evidence>
<dbReference type="RefSeq" id="WP_165874638.1">
    <property type="nucleotide sequence ID" value="NZ_BAAAFU010000004.1"/>
</dbReference>
<keyword evidence="2" id="KW-1185">Reference proteome</keyword>
<gene>
    <name evidence="1" type="ORF">EV695_1296</name>
</gene>
<dbReference type="EMBL" id="SMFQ01000003">
    <property type="protein sequence ID" value="TCJ86798.1"/>
    <property type="molecule type" value="Genomic_DNA"/>
</dbReference>
<organism evidence="1 2">
    <name type="scientific">Cocleimonas flava</name>
    <dbReference type="NCBI Taxonomy" id="634765"/>
    <lineage>
        <taxon>Bacteria</taxon>
        <taxon>Pseudomonadati</taxon>
        <taxon>Pseudomonadota</taxon>
        <taxon>Gammaproteobacteria</taxon>
        <taxon>Thiotrichales</taxon>
        <taxon>Thiotrichaceae</taxon>
        <taxon>Cocleimonas</taxon>
    </lineage>
</organism>
<dbReference type="Proteomes" id="UP000294887">
    <property type="component" value="Unassembled WGS sequence"/>
</dbReference>
<proteinExistence type="predicted"/>
<sequence>MIEYIVGLSALVVALSVVPVSNGLSAIELLELALKEESSGYSNSISSPR</sequence>
<accession>A0A4R1F4X3</accession>